<dbReference type="GO" id="GO:0032263">
    <property type="term" value="P:GMP salvage"/>
    <property type="evidence" value="ECO:0007669"/>
    <property type="project" value="TreeGrafter"/>
</dbReference>
<protein>
    <recommendedName>
        <fullName evidence="5 15">Hypoxanthine phosphoribosyltransferase</fullName>
        <ecNumber evidence="5 15">2.4.2.8</ecNumber>
    </recommendedName>
</protein>
<dbReference type="GO" id="GO:0000166">
    <property type="term" value="F:nucleotide binding"/>
    <property type="evidence" value="ECO:0007669"/>
    <property type="project" value="UniProtKB-KW"/>
</dbReference>
<evidence type="ECO:0000256" key="5">
    <source>
        <dbReference type="ARBA" id="ARBA00011895"/>
    </source>
</evidence>
<dbReference type="AlphaFoldDB" id="A0A840V4H6"/>
<dbReference type="Proteomes" id="UP000539642">
    <property type="component" value="Unassembled WGS sequence"/>
</dbReference>
<dbReference type="GO" id="GO:0006178">
    <property type="term" value="P:guanine salvage"/>
    <property type="evidence" value="ECO:0007669"/>
    <property type="project" value="TreeGrafter"/>
</dbReference>
<dbReference type="GO" id="GO:0052657">
    <property type="term" value="F:guanine phosphoribosyltransferase activity"/>
    <property type="evidence" value="ECO:0007669"/>
    <property type="project" value="UniProtKB-ARBA"/>
</dbReference>
<evidence type="ECO:0000313" key="17">
    <source>
        <dbReference type="EMBL" id="MBB5348639.1"/>
    </source>
</evidence>
<dbReference type="GO" id="GO:0004422">
    <property type="term" value="F:hypoxanthine phosphoribosyltransferase activity"/>
    <property type="evidence" value="ECO:0007669"/>
    <property type="project" value="InterPro"/>
</dbReference>
<evidence type="ECO:0000256" key="15">
    <source>
        <dbReference type="RuleBase" id="RU364099"/>
    </source>
</evidence>
<dbReference type="GO" id="GO:0032264">
    <property type="term" value="P:IMP salvage"/>
    <property type="evidence" value="ECO:0007669"/>
    <property type="project" value="UniProtKB-UniPathway"/>
</dbReference>
<evidence type="ECO:0000256" key="1">
    <source>
        <dbReference type="ARBA" id="ARBA00001946"/>
    </source>
</evidence>
<feature type="domain" description="Phosphoribosyltransferase" evidence="16">
    <location>
        <begin position="32"/>
        <end position="162"/>
    </location>
</feature>
<sequence length="178" mass="19987">MPDAGIDRVLIAEDEIARTVRRLGREITTCYSGIDRELVVVGLLRGSFVFLADLIRAIRLPLVVDFISVSTYGDGIVSSGELKVTLDLEQSVEDRDVLLVEDIVDTGHTFSHVIRMMRSRRPRSLKVCTFLDKPSRRTCEVDIDFCGITIPDAFVCGYGLDFAQRYRNLPYVGVLKTD</sequence>
<evidence type="ECO:0000256" key="3">
    <source>
        <dbReference type="ARBA" id="ARBA00004669"/>
    </source>
</evidence>
<dbReference type="GO" id="GO:0000287">
    <property type="term" value="F:magnesium ion binding"/>
    <property type="evidence" value="ECO:0007669"/>
    <property type="project" value="TreeGrafter"/>
</dbReference>
<keyword evidence="9 15" id="KW-0479">Metal-binding</keyword>
<keyword evidence="12 15" id="KW-0460">Magnesium</keyword>
<dbReference type="EMBL" id="JACHEO010000013">
    <property type="protein sequence ID" value="MBB5348639.1"/>
    <property type="molecule type" value="Genomic_DNA"/>
</dbReference>
<keyword evidence="8 15" id="KW-0808">Transferase</keyword>
<dbReference type="UniPathway" id="UPA00591">
    <property type="reaction ID" value="UER00648"/>
</dbReference>
<accession>A0A840V4H6</accession>
<comment type="cofactor">
    <cofactor evidence="1 15">
        <name>Mg(2+)</name>
        <dbReference type="ChEBI" id="CHEBI:18420"/>
    </cofactor>
</comment>
<evidence type="ECO:0000256" key="2">
    <source>
        <dbReference type="ARBA" id="ARBA00004496"/>
    </source>
</evidence>
<evidence type="ECO:0000256" key="12">
    <source>
        <dbReference type="ARBA" id="ARBA00022842"/>
    </source>
</evidence>
<gene>
    <name evidence="17" type="ORF">HNQ81_002375</name>
</gene>
<evidence type="ECO:0000256" key="6">
    <source>
        <dbReference type="ARBA" id="ARBA00022490"/>
    </source>
</evidence>
<evidence type="ECO:0000256" key="9">
    <source>
        <dbReference type="ARBA" id="ARBA00022723"/>
    </source>
</evidence>
<evidence type="ECO:0000313" key="18">
    <source>
        <dbReference type="Proteomes" id="UP000539642"/>
    </source>
</evidence>
<dbReference type="GO" id="GO:0005829">
    <property type="term" value="C:cytosol"/>
    <property type="evidence" value="ECO:0007669"/>
    <property type="project" value="TreeGrafter"/>
</dbReference>
<dbReference type="GO" id="GO:0006166">
    <property type="term" value="P:purine ribonucleoside salvage"/>
    <property type="evidence" value="ECO:0007669"/>
    <property type="project" value="UniProtKB-KW"/>
</dbReference>
<keyword evidence="18" id="KW-1185">Reference proteome</keyword>
<evidence type="ECO:0000256" key="10">
    <source>
        <dbReference type="ARBA" id="ARBA00022726"/>
    </source>
</evidence>
<keyword evidence="7 15" id="KW-0328">Glycosyltransferase</keyword>
<dbReference type="EC" id="2.4.2.8" evidence="5 15"/>
<dbReference type="NCBIfam" id="TIGR01203">
    <property type="entry name" value="HGPRTase"/>
    <property type="match status" value="1"/>
</dbReference>
<dbReference type="PANTHER" id="PTHR43340">
    <property type="entry name" value="HYPOXANTHINE-GUANINE PHOSPHORIBOSYLTRANSFERASE"/>
    <property type="match status" value="1"/>
</dbReference>
<reference evidence="17 18" key="1">
    <citation type="submission" date="2020-08" db="EMBL/GenBank/DDBJ databases">
        <title>Genomic Encyclopedia of Type Strains, Phase IV (KMG-IV): sequencing the most valuable type-strain genomes for metagenomic binning, comparative biology and taxonomic classification.</title>
        <authorList>
            <person name="Goeker M."/>
        </authorList>
    </citation>
    <scope>NUCLEOTIDE SEQUENCE [LARGE SCALE GENOMIC DNA]</scope>
    <source>
        <strain evidence="17 18">DSM 28570</strain>
    </source>
</reference>
<comment type="catalytic activity">
    <reaction evidence="14">
        <text>IMP + diphosphate = hypoxanthine + 5-phospho-alpha-D-ribose 1-diphosphate</text>
        <dbReference type="Rhea" id="RHEA:17973"/>
        <dbReference type="ChEBI" id="CHEBI:17368"/>
        <dbReference type="ChEBI" id="CHEBI:33019"/>
        <dbReference type="ChEBI" id="CHEBI:58017"/>
        <dbReference type="ChEBI" id="CHEBI:58053"/>
        <dbReference type="EC" id="2.4.2.8"/>
    </reaction>
    <physiologicalReaction direction="right-to-left" evidence="14">
        <dbReference type="Rhea" id="RHEA:17975"/>
    </physiologicalReaction>
</comment>
<proteinExistence type="inferred from homology"/>
<evidence type="ECO:0000256" key="13">
    <source>
        <dbReference type="ARBA" id="ARBA00048811"/>
    </source>
</evidence>
<dbReference type="Gene3D" id="3.40.50.2020">
    <property type="match status" value="1"/>
</dbReference>
<dbReference type="CDD" id="cd06223">
    <property type="entry name" value="PRTases_typeI"/>
    <property type="match status" value="1"/>
</dbReference>
<comment type="caution">
    <text evidence="17">The sequence shown here is derived from an EMBL/GenBank/DDBJ whole genome shotgun (WGS) entry which is preliminary data.</text>
</comment>
<keyword evidence="10 15" id="KW-0660">Purine salvage</keyword>
<evidence type="ECO:0000256" key="7">
    <source>
        <dbReference type="ARBA" id="ARBA00022676"/>
    </source>
</evidence>
<name>A0A840V4H6_9BACT</name>
<comment type="catalytic activity">
    <reaction evidence="13">
        <text>GMP + diphosphate = guanine + 5-phospho-alpha-D-ribose 1-diphosphate</text>
        <dbReference type="Rhea" id="RHEA:25424"/>
        <dbReference type="ChEBI" id="CHEBI:16235"/>
        <dbReference type="ChEBI" id="CHEBI:33019"/>
        <dbReference type="ChEBI" id="CHEBI:58017"/>
        <dbReference type="ChEBI" id="CHEBI:58115"/>
        <dbReference type="EC" id="2.4.2.8"/>
    </reaction>
    <physiologicalReaction direction="right-to-left" evidence="13">
        <dbReference type="Rhea" id="RHEA:25426"/>
    </physiologicalReaction>
</comment>
<keyword evidence="11 15" id="KW-0547">Nucleotide-binding</keyword>
<evidence type="ECO:0000259" key="16">
    <source>
        <dbReference type="Pfam" id="PF00156"/>
    </source>
</evidence>
<dbReference type="GO" id="GO:0046100">
    <property type="term" value="P:hypoxanthine metabolic process"/>
    <property type="evidence" value="ECO:0007669"/>
    <property type="project" value="TreeGrafter"/>
</dbReference>
<organism evidence="17 18">
    <name type="scientific">Desulfoprunum benzoelyticum</name>
    <dbReference type="NCBI Taxonomy" id="1506996"/>
    <lineage>
        <taxon>Bacteria</taxon>
        <taxon>Pseudomonadati</taxon>
        <taxon>Thermodesulfobacteriota</taxon>
        <taxon>Desulfobulbia</taxon>
        <taxon>Desulfobulbales</taxon>
        <taxon>Desulfobulbaceae</taxon>
        <taxon>Desulfoprunum</taxon>
    </lineage>
</organism>
<evidence type="ECO:0000256" key="4">
    <source>
        <dbReference type="ARBA" id="ARBA00008391"/>
    </source>
</evidence>
<dbReference type="FunFam" id="3.40.50.2020:FF:000006">
    <property type="entry name" value="Hypoxanthine phosphoribosyltransferase"/>
    <property type="match status" value="1"/>
</dbReference>
<dbReference type="PANTHER" id="PTHR43340:SF1">
    <property type="entry name" value="HYPOXANTHINE PHOSPHORIBOSYLTRANSFERASE"/>
    <property type="match status" value="1"/>
</dbReference>
<dbReference type="InterPro" id="IPR029057">
    <property type="entry name" value="PRTase-like"/>
</dbReference>
<dbReference type="InterPro" id="IPR000836">
    <property type="entry name" value="PRTase_dom"/>
</dbReference>
<dbReference type="SUPFAM" id="SSF53271">
    <property type="entry name" value="PRTase-like"/>
    <property type="match status" value="1"/>
</dbReference>
<comment type="subcellular location">
    <subcellularLocation>
        <location evidence="2 15">Cytoplasm</location>
    </subcellularLocation>
</comment>
<evidence type="ECO:0000256" key="14">
    <source>
        <dbReference type="ARBA" id="ARBA00049402"/>
    </source>
</evidence>
<comment type="pathway">
    <text evidence="3 15">Purine metabolism; IMP biosynthesis via salvage pathway; IMP from hypoxanthine: step 1/1.</text>
</comment>
<evidence type="ECO:0000256" key="8">
    <source>
        <dbReference type="ARBA" id="ARBA00022679"/>
    </source>
</evidence>
<dbReference type="RefSeq" id="WP_183351474.1">
    <property type="nucleotide sequence ID" value="NZ_JACHEO010000013.1"/>
</dbReference>
<keyword evidence="6 15" id="KW-0963">Cytoplasm</keyword>
<dbReference type="Pfam" id="PF00156">
    <property type="entry name" value="Pribosyltran"/>
    <property type="match status" value="1"/>
</dbReference>
<evidence type="ECO:0000256" key="11">
    <source>
        <dbReference type="ARBA" id="ARBA00022741"/>
    </source>
</evidence>
<dbReference type="InterPro" id="IPR050408">
    <property type="entry name" value="HGPRT"/>
</dbReference>
<comment type="similarity">
    <text evidence="4 15">Belongs to the purine/pyrimidine phosphoribosyltransferase family.</text>
</comment>
<dbReference type="InterPro" id="IPR005904">
    <property type="entry name" value="Hxn_phspho_trans"/>
</dbReference>